<dbReference type="Pfam" id="PF02879">
    <property type="entry name" value="PGM_PMM_II"/>
    <property type="match status" value="1"/>
</dbReference>
<comment type="caution">
    <text evidence="16">The sequence shown here is derived from an EMBL/GenBank/DDBJ whole genome shotgun (WGS) entry which is preliminary data.</text>
</comment>
<dbReference type="EMBL" id="JPMD01000029">
    <property type="protein sequence ID" value="KEZ85804.1"/>
    <property type="molecule type" value="Genomic_DNA"/>
</dbReference>
<dbReference type="Gene3D" id="3.40.120.10">
    <property type="entry name" value="Alpha-D-Glucose-1,6-Bisphosphate, subunit A, domain 3"/>
    <property type="match status" value="3"/>
</dbReference>
<evidence type="ECO:0000259" key="14">
    <source>
        <dbReference type="Pfam" id="PF02879"/>
    </source>
</evidence>
<dbReference type="PANTHER" id="PTHR45745:SF1">
    <property type="entry name" value="PHOSPHOGLUCOMUTASE 2B-RELATED"/>
    <property type="match status" value="1"/>
</dbReference>
<dbReference type="PRINTS" id="PR00509">
    <property type="entry name" value="PGMPMM"/>
</dbReference>
<dbReference type="GO" id="GO:0008973">
    <property type="term" value="F:phosphopentomutase activity"/>
    <property type="evidence" value="ECO:0007669"/>
    <property type="project" value="TreeGrafter"/>
</dbReference>
<dbReference type="InterPro" id="IPR036900">
    <property type="entry name" value="A-D-PHexomutase_C_sf"/>
</dbReference>
<evidence type="ECO:0000313" key="16">
    <source>
        <dbReference type="EMBL" id="KEZ85804.1"/>
    </source>
</evidence>
<dbReference type="InterPro" id="IPR016055">
    <property type="entry name" value="A-D-PHexomutase_a/b/a-I/II/III"/>
</dbReference>
<dbReference type="InterPro" id="IPR005845">
    <property type="entry name" value="A-D-PHexomutase_a/b/a-II"/>
</dbReference>
<comment type="similarity">
    <text evidence="4 12">Belongs to the phosphohexose mutase family.</text>
</comment>
<keyword evidence="7 12" id="KW-0460">Magnesium</keyword>
<dbReference type="SUPFAM" id="SSF53738">
    <property type="entry name" value="Phosphoglucomutase, first 3 domains"/>
    <property type="match status" value="3"/>
</dbReference>
<evidence type="ECO:0000256" key="12">
    <source>
        <dbReference type="RuleBase" id="RU004326"/>
    </source>
</evidence>
<dbReference type="Proteomes" id="UP000028542">
    <property type="component" value="Unassembled WGS sequence"/>
</dbReference>
<comment type="pathway">
    <text evidence="2">Glycolipid metabolism; diglucosyl-diacylglycerol biosynthesis.</text>
</comment>
<name>A0A084JA20_9CLOT</name>
<dbReference type="AlphaFoldDB" id="A0A084JA20"/>
<keyword evidence="5" id="KW-0597">Phosphoprotein</keyword>
<dbReference type="SUPFAM" id="SSF55957">
    <property type="entry name" value="Phosphoglucomutase, C-terminal domain"/>
    <property type="match status" value="1"/>
</dbReference>
<evidence type="ECO:0000259" key="13">
    <source>
        <dbReference type="Pfam" id="PF02878"/>
    </source>
</evidence>
<dbReference type="STRING" id="318464.IO99_12545"/>
<dbReference type="Pfam" id="PF02878">
    <property type="entry name" value="PGM_PMM_I"/>
    <property type="match status" value="1"/>
</dbReference>
<protein>
    <recommendedName>
        <fullName evidence="9">Phosphoglucomutase</fullName>
    </recommendedName>
    <alternativeName>
        <fullName evidence="11">Alpha-phosphoglucomutase</fullName>
    </alternativeName>
    <alternativeName>
        <fullName evidence="10">Glucose phosphomutase</fullName>
    </alternativeName>
</protein>
<evidence type="ECO:0000256" key="10">
    <source>
        <dbReference type="ARBA" id="ARBA00041398"/>
    </source>
</evidence>
<sequence>MNYRDKYNLWVNSPEIDDVTKAELKNIIDETELEDRFYKELEFGTGGLRGIIGAGSNRLNIYTVGKATQGFANYLNNKYTSPKVAIAYDSRHMSKEFSEYAARVLAGNGVKVYLYDRLTPTPMLSYAVRELNCQGGIVLTASHNPKEYNGYKVYGDDGCQVTDASANEIITFVNNIDSFAQVTVMDIKEAVEKRLVNYIGEEIYTSYIERVKELTIRKELVKNHGKDLKIIYTPIHGTGNIPVRRVLDELSYKNVEVVKEQELPDGAFPTAPYPNPEDSKVFKLALDMARDFAPDIILGTDPDCDRIGAVVKDNKGEYRVLTGNQVGVLLTHYIISSLRETGNLDTKGTIIKTIVSTDMIKPICKKFDVQIKEVLTGFKYIGELIGNFEKAPGNNKFLLGFEESYGYLAGDFVRDKDAVIAAALICEMTLYYKSIGKTLYEGLIELYESYGYYKEKLISIELKGKDGQEKIKEIIEYFRSENIRNFGDYKVSVKEDYKLSYRINVDDSSKEVINLPKSNVIKFIFCNGCYFVVRPSGTEPKMKIYLGVTGENNEVSDRNLLKLEEAVLNSIKEFLPQ</sequence>
<dbReference type="PROSITE" id="PS00710">
    <property type="entry name" value="PGM_PMM"/>
    <property type="match status" value="1"/>
</dbReference>
<evidence type="ECO:0000256" key="3">
    <source>
        <dbReference type="ARBA" id="ARBA00005189"/>
    </source>
</evidence>
<dbReference type="eggNOG" id="COG1109">
    <property type="taxonomic scope" value="Bacteria"/>
</dbReference>
<dbReference type="GO" id="GO:0006166">
    <property type="term" value="P:purine ribonucleoside salvage"/>
    <property type="evidence" value="ECO:0007669"/>
    <property type="project" value="TreeGrafter"/>
</dbReference>
<dbReference type="InterPro" id="IPR005841">
    <property type="entry name" value="Alpha-D-phosphohexomutase_SF"/>
</dbReference>
<dbReference type="RefSeq" id="WP_035133755.1">
    <property type="nucleotide sequence ID" value="NZ_JPMD01000029.1"/>
</dbReference>
<dbReference type="CDD" id="cd05799">
    <property type="entry name" value="PGM2"/>
    <property type="match status" value="1"/>
</dbReference>
<dbReference type="PANTHER" id="PTHR45745">
    <property type="entry name" value="PHOSPHOMANNOMUTASE 45A"/>
    <property type="match status" value="1"/>
</dbReference>
<organism evidence="16 17">
    <name type="scientific">Clostridium sulfidigenes</name>
    <dbReference type="NCBI Taxonomy" id="318464"/>
    <lineage>
        <taxon>Bacteria</taxon>
        <taxon>Bacillati</taxon>
        <taxon>Bacillota</taxon>
        <taxon>Clostridia</taxon>
        <taxon>Eubacteriales</taxon>
        <taxon>Clostridiaceae</taxon>
        <taxon>Clostridium</taxon>
    </lineage>
</organism>
<dbReference type="InterPro" id="IPR016066">
    <property type="entry name" value="A-D-PHexomutase_CS"/>
</dbReference>
<evidence type="ECO:0000256" key="7">
    <source>
        <dbReference type="ARBA" id="ARBA00022842"/>
    </source>
</evidence>
<proteinExistence type="inferred from homology"/>
<accession>A0A084JA20</accession>
<comment type="cofactor">
    <cofactor evidence="1">
        <name>Mg(2+)</name>
        <dbReference type="ChEBI" id="CHEBI:18420"/>
    </cofactor>
</comment>
<gene>
    <name evidence="16" type="ORF">IO99_12545</name>
</gene>
<evidence type="ECO:0000256" key="6">
    <source>
        <dbReference type="ARBA" id="ARBA00022723"/>
    </source>
</evidence>
<evidence type="ECO:0000256" key="11">
    <source>
        <dbReference type="ARBA" id="ARBA00041467"/>
    </source>
</evidence>
<dbReference type="GO" id="GO:0000287">
    <property type="term" value="F:magnesium ion binding"/>
    <property type="evidence" value="ECO:0007669"/>
    <property type="project" value="InterPro"/>
</dbReference>
<evidence type="ECO:0000256" key="4">
    <source>
        <dbReference type="ARBA" id="ARBA00010231"/>
    </source>
</evidence>
<evidence type="ECO:0000313" key="17">
    <source>
        <dbReference type="Proteomes" id="UP000028542"/>
    </source>
</evidence>
<keyword evidence="17" id="KW-1185">Reference proteome</keyword>
<reference evidence="16 17" key="1">
    <citation type="submission" date="2014-07" db="EMBL/GenBank/DDBJ databases">
        <title>Draft genome of Clostridium sulfidigenes 113A isolated from sediments associated with methane hydrate from Krishna Godavari basin.</title>
        <authorList>
            <person name="Honkalas V.S."/>
            <person name="Dabir A.P."/>
            <person name="Arora P."/>
            <person name="Dhakephalkar P.K."/>
        </authorList>
    </citation>
    <scope>NUCLEOTIDE SEQUENCE [LARGE SCALE GENOMIC DNA]</scope>
    <source>
        <strain evidence="16 17">113A</strain>
    </source>
</reference>
<feature type="domain" description="Alpha-D-phosphohexomutase alpha/beta/alpha" evidence="14">
    <location>
        <begin position="206"/>
        <end position="316"/>
    </location>
</feature>
<dbReference type="InterPro" id="IPR005846">
    <property type="entry name" value="A-D-PHexomutase_a/b/a-III"/>
</dbReference>
<feature type="domain" description="Alpha-D-phosphohexomutase alpha/beta/alpha" evidence="13">
    <location>
        <begin position="42"/>
        <end position="177"/>
    </location>
</feature>
<evidence type="ECO:0000259" key="15">
    <source>
        <dbReference type="Pfam" id="PF02880"/>
    </source>
</evidence>
<dbReference type="Gene3D" id="3.30.310.50">
    <property type="entry name" value="Alpha-D-phosphohexomutase, C-terminal domain"/>
    <property type="match status" value="1"/>
</dbReference>
<keyword evidence="8" id="KW-0413">Isomerase</keyword>
<evidence type="ECO:0000256" key="8">
    <source>
        <dbReference type="ARBA" id="ARBA00023235"/>
    </source>
</evidence>
<dbReference type="GO" id="GO:0005975">
    <property type="term" value="P:carbohydrate metabolic process"/>
    <property type="evidence" value="ECO:0007669"/>
    <property type="project" value="InterPro"/>
</dbReference>
<evidence type="ECO:0000256" key="1">
    <source>
        <dbReference type="ARBA" id="ARBA00001946"/>
    </source>
</evidence>
<comment type="pathway">
    <text evidence="3">Lipid metabolism.</text>
</comment>
<dbReference type="Pfam" id="PF02880">
    <property type="entry name" value="PGM_PMM_III"/>
    <property type="match status" value="1"/>
</dbReference>
<dbReference type="InterPro" id="IPR005844">
    <property type="entry name" value="A-D-PHexomutase_a/b/a-I"/>
</dbReference>
<evidence type="ECO:0000256" key="2">
    <source>
        <dbReference type="ARBA" id="ARBA00005164"/>
    </source>
</evidence>
<evidence type="ECO:0000256" key="5">
    <source>
        <dbReference type="ARBA" id="ARBA00022553"/>
    </source>
</evidence>
<feature type="domain" description="Alpha-D-phosphohexomutase alpha/beta/alpha" evidence="15">
    <location>
        <begin position="323"/>
        <end position="449"/>
    </location>
</feature>
<keyword evidence="6 12" id="KW-0479">Metal-binding</keyword>
<evidence type="ECO:0000256" key="9">
    <source>
        <dbReference type="ARBA" id="ARBA00039995"/>
    </source>
</evidence>